<feature type="transmembrane region" description="Helical" evidence="1">
    <location>
        <begin position="287"/>
        <end position="304"/>
    </location>
</feature>
<keyword evidence="1" id="KW-0812">Transmembrane</keyword>
<comment type="caution">
    <text evidence="2">The sequence shown here is derived from an EMBL/GenBank/DDBJ whole genome shotgun (WGS) entry which is preliminary data.</text>
</comment>
<evidence type="ECO:0000256" key="1">
    <source>
        <dbReference type="SAM" id="Phobius"/>
    </source>
</evidence>
<name>A0A0G0UTS9_9BACT</name>
<feature type="transmembrane region" description="Helical" evidence="1">
    <location>
        <begin position="341"/>
        <end position="362"/>
    </location>
</feature>
<keyword evidence="1" id="KW-0472">Membrane</keyword>
<evidence type="ECO:0000313" key="2">
    <source>
        <dbReference type="EMBL" id="KKR92103.1"/>
    </source>
</evidence>
<accession>A0A0G0UTS9</accession>
<keyword evidence="1" id="KW-1133">Transmembrane helix</keyword>
<feature type="transmembrane region" description="Helical" evidence="1">
    <location>
        <begin position="234"/>
        <end position="252"/>
    </location>
</feature>
<feature type="transmembrane region" description="Helical" evidence="1">
    <location>
        <begin position="195"/>
        <end position="214"/>
    </location>
</feature>
<dbReference type="EMBL" id="LCAO01000004">
    <property type="protein sequence ID" value="KKR92103.1"/>
    <property type="molecule type" value="Genomic_DNA"/>
</dbReference>
<feature type="transmembrane region" description="Helical" evidence="1">
    <location>
        <begin position="130"/>
        <end position="150"/>
    </location>
</feature>
<feature type="transmembrane region" description="Helical" evidence="1">
    <location>
        <begin position="7"/>
        <end position="23"/>
    </location>
</feature>
<dbReference type="AlphaFoldDB" id="A0A0G0UTS9"/>
<gene>
    <name evidence="2" type="ORF">UU42_C0004G0019</name>
</gene>
<sequence length="464" mass="52692">MVKTVKIILVFVFLCIFYSYRILQVPSGLTADEGAFAYNAVLLSRTLHDENGRFMPFFVLSLNGTDWRQPVTQYYLTALFKLLPPDVFTLRFSSVLIASVSVIMVWGIFGIVPALLVATTPLLMIQAHMGLDNIMPVPFTLLWIWGLMQFKSKIKYKYLVLSALALGISFYSYKGMRAIVPVWSILSVLYLWPKLKSILVFSLSILPFFIIIPWLQTHYPGAVFGGARPVIDSYYNFFMPYLSSFDPSFLFVTGDATRYHSTGMHGMFLLVSLPLFIIGIFQAVKKRGIWILILAAFFLAPLLYGSVGSVHRASRLLNQIPLYAAISGLGLSWLWGRKKIFGLAAGLLLALNYFDFVNYYWYTYPKFTRGDFGDLSTYLDFKEFSNQAKKLNLQPYVYAPLLENKDQTLLYYSTAYLSPDYLSWSETDGPLPEDALLLSNRKEIPGTTTSPVSLPHYYLSTVLK</sequence>
<dbReference type="Proteomes" id="UP000034676">
    <property type="component" value="Unassembled WGS sequence"/>
</dbReference>
<feature type="transmembrane region" description="Helical" evidence="1">
    <location>
        <begin position="316"/>
        <end position="335"/>
    </location>
</feature>
<feature type="transmembrane region" description="Helical" evidence="1">
    <location>
        <begin position="264"/>
        <end position="281"/>
    </location>
</feature>
<evidence type="ECO:0000313" key="3">
    <source>
        <dbReference type="Proteomes" id="UP000034676"/>
    </source>
</evidence>
<reference evidence="2 3" key="1">
    <citation type="journal article" date="2015" name="Nature">
        <title>rRNA introns, odd ribosomes, and small enigmatic genomes across a large radiation of phyla.</title>
        <authorList>
            <person name="Brown C.T."/>
            <person name="Hug L.A."/>
            <person name="Thomas B.C."/>
            <person name="Sharon I."/>
            <person name="Castelle C.J."/>
            <person name="Singh A."/>
            <person name="Wilkins M.J."/>
            <person name="Williams K.H."/>
            <person name="Banfield J.F."/>
        </authorList>
    </citation>
    <scope>NUCLEOTIDE SEQUENCE [LARGE SCALE GENOMIC DNA]</scope>
</reference>
<feature type="transmembrane region" description="Helical" evidence="1">
    <location>
        <begin position="92"/>
        <end position="118"/>
    </location>
</feature>
<evidence type="ECO:0008006" key="4">
    <source>
        <dbReference type="Google" id="ProtNLM"/>
    </source>
</evidence>
<protein>
    <recommendedName>
        <fullName evidence="4">Glycosyltransferase RgtA/B/C/D-like domain-containing protein</fullName>
    </recommendedName>
</protein>
<proteinExistence type="predicted"/>
<organism evidence="2 3">
    <name type="scientific">Candidatus Woesebacteria bacterium GW2011_GWA1_41_13b</name>
    <dbReference type="NCBI Taxonomy" id="1618555"/>
    <lineage>
        <taxon>Bacteria</taxon>
        <taxon>Candidatus Woeseibacteriota</taxon>
    </lineage>
</organism>